<evidence type="ECO:0000313" key="2">
    <source>
        <dbReference type="EMBL" id="OKL54186.1"/>
    </source>
</evidence>
<comment type="caution">
    <text evidence="2">The sequence shown here is derived from an EMBL/GenBank/DDBJ whole genome shotgun (WGS) entry which is preliminary data.</text>
</comment>
<dbReference type="InterPro" id="IPR021517">
    <property type="entry name" value="DUF3180"/>
</dbReference>
<protein>
    <recommendedName>
        <fullName evidence="4">DUF3180 domain-containing protein</fullName>
    </recommendedName>
</protein>
<organism evidence="2 3">
    <name type="scientific">Bowdeniella nasicola</name>
    <dbReference type="NCBI Taxonomy" id="208480"/>
    <lineage>
        <taxon>Bacteria</taxon>
        <taxon>Bacillati</taxon>
        <taxon>Actinomycetota</taxon>
        <taxon>Actinomycetes</taxon>
        <taxon>Actinomycetales</taxon>
        <taxon>Actinomycetaceae</taxon>
        <taxon>Bowdeniella</taxon>
    </lineage>
</organism>
<reference evidence="3" key="1">
    <citation type="submission" date="2016-12" db="EMBL/GenBank/DDBJ databases">
        <authorList>
            <person name="Meng X."/>
        </authorList>
    </citation>
    <scope>NUCLEOTIDE SEQUENCE [LARGE SCALE GENOMIC DNA]</scope>
    <source>
        <strain evidence="3">DSM 19116</strain>
    </source>
</reference>
<dbReference type="Proteomes" id="UP000185628">
    <property type="component" value="Unassembled WGS sequence"/>
</dbReference>
<sequence>MKRTSASSLVITAIAVGLVSHMLLAYLDDRSATPVPVSAVTTMLLLAIAVILWRLGIGVKRLVAKEETTMDAIGAARVALFAKSCSLGGAGLTGYFGAQTMIGARNFSSPLYFEHTWIAGASVLACLALVIVAMIVESWCVIPPDDDDPSGGARSPSAA</sequence>
<dbReference type="EMBL" id="MQVR01000024">
    <property type="protein sequence ID" value="OKL54186.1"/>
    <property type="molecule type" value="Genomic_DNA"/>
</dbReference>
<feature type="transmembrane region" description="Helical" evidence="1">
    <location>
        <begin position="117"/>
        <end position="136"/>
    </location>
</feature>
<keyword evidence="1" id="KW-0472">Membrane</keyword>
<dbReference type="Pfam" id="PF11377">
    <property type="entry name" value="DUF3180"/>
    <property type="match status" value="1"/>
</dbReference>
<accession>A0A1Q5Q2Z5</accession>
<gene>
    <name evidence="2" type="ORF">BSZ39_05555</name>
</gene>
<dbReference type="OrthoDB" id="3257239at2"/>
<keyword evidence="1" id="KW-1133">Transmembrane helix</keyword>
<evidence type="ECO:0000256" key="1">
    <source>
        <dbReference type="SAM" id="Phobius"/>
    </source>
</evidence>
<name>A0A1Q5Q2Z5_9ACTO</name>
<evidence type="ECO:0008006" key="4">
    <source>
        <dbReference type="Google" id="ProtNLM"/>
    </source>
</evidence>
<keyword evidence="1" id="KW-0812">Transmembrane</keyword>
<evidence type="ECO:0000313" key="3">
    <source>
        <dbReference type="Proteomes" id="UP000185628"/>
    </source>
</evidence>
<feature type="transmembrane region" description="Helical" evidence="1">
    <location>
        <begin position="35"/>
        <end position="57"/>
    </location>
</feature>
<proteinExistence type="predicted"/>
<dbReference type="RefSeq" id="WP_073716385.1">
    <property type="nucleotide sequence ID" value="NZ_MQVR01000024.1"/>
</dbReference>
<dbReference type="AlphaFoldDB" id="A0A1Q5Q2Z5"/>
<keyword evidence="3" id="KW-1185">Reference proteome</keyword>
<feature type="transmembrane region" description="Helical" evidence="1">
    <location>
        <begin position="78"/>
        <end position="97"/>
    </location>
</feature>